<comment type="caution">
    <text evidence="9">The sequence shown here is derived from an EMBL/GenBank/DDBJ whole genome shotgun (WGS) entry which is preliminary data.</text>
</comment>
<evidence type="ECO:0000256" key="6">
    <source>
        <dbReference type="SAM" id="MobiDB-lite"/>
    </source>
</evidence>
<feature type="region of interest" description="Disordered" evidence="6">
    <location>
        <begin position="360"/>
        <end position="401"/>
    </location>
</feature>
<gene>
    <name evidence="9" type="ORF">FVE85_1607</name>
</gene>
<feature type="transmembrane region" description="Helical" evidence="7">
    <location>
        <begin position="316"/>
        <end position="338"/>
    </location>
</feature>
<feature type="compositionally biased region" description="Basic residues" evidence="6">
    <location>
        <begin position="390"/>
        <end position="401"/>
    </location>
</feature>
<sequence length="401" mass="43286">MEMGFVGTHLGARGALHAQVQASRACVRSDRSAWRPESHAPARRSALPLHSRGMKMVAGTGVDMAFSELLAQNSHVVAAHALMSLQMLADAAASVSPDDAKQVLEEAAKPGLFGQFVNLIELAIGGIHGGLGSVGLGSNTWGFSIIAFTIVVKALTFPLNFKQMSSTIKMQEIQPRLKEIQTKYRDNPQVMNQMIAEMYQKEQINPLAGCLPVLAQLPIWIGLYRAVLNLAEENKLQESFFWLPSLQGPVVSSSEGGLKVWLFPFVNGAPPVGWHDALCYLVLPVALVLSQVWSQRVLTPPSDDPQMQQTQKILQFMPLLIGWFSLNVPSALGLYWVANNFLSTGQTILIRKSLGATNPAMSGPSGGADSPSEESKVIDVTGFDAGTTKKSGKGGKKSKRK</sequence>
<evidence type="ECO:0000313" key="9">
    <source>
        <dbReference type="EMBL" id="KAA8495452.1"/>
    </source>
</evidence>
<accession>A0A5J4YX64</accession>
<reference evidence="10" key="1">
    <citation type="journal article" date="2019" name="Nat. Commun.">
        <title>Expansion of phycobilisome linker gene families in mesophilic red algae.</title>
        <authorList>
            <person name="Lee J."/>
            <person name="Kim D."/>
            <person name="Bhattacharya D."/>
            <person name="Yoon H.S."/>
        </authorList>
    </citation>
    <scope>NUCLEOTIDE SEQUENCE [LARGE SCALE GENOMIC DNA]</scope>
    <source>
        <strain evidence="10">CCMP 1328</strain>
    </source>
</reference>
<dbReference type="NCBIfam" id="TIGR03592">
    <property type="entry name" value="yidC_oxa1_cterm"/>
    <property type="match status" value="1"/>
</dbReference>
<evidence type="ECO:0000256" key="1">
    <source>
        <dbReference type="ARBA" id="ARBA00004141"/>
    </source>
</evidence>
<dbReference type="OMA" id="MSSTIKM"/>
<protein>
    <submittedName>
        <fullName evidence="9">Inner membrane ALBINO3-like protein 2, chloroplastic</fullName>
    </submittedName>
</protein>
<keyword evidence="3 7" id="KW-1133">Transmembrane helix</keyword>
<dbReference type="EMBL" id="VRMN01000003">
    <property type="protein sequence ID" value="KAA8495452.1"/>
    <property type="molecule type" value="Genomic_DNA"/>
</dbReference>
<feature type="domain" description="Membrane insertase YidC/Oxa/ALB C-terminal" evidence="8">
    <location>
        <begin position="141"/>
        <end position="352"/>
    </location>
</feature>
<name>A0A5J4YX64_PORPP</name>
<evidence type="ECO:0000313" key="10">
    <source>
        <dbReference type="Proteomes" id="UP000324585"/>
    </source>
</evidence>
<evidence type="ECO:0000256" key="3">
    <source>
        <dbReference type="ARBA" id="ARBA00022989"/>
    </source>
</evidence>
<dbReference type="GO" id="GO:0016020">
    <property type="term" value="C:membrane"/>
    <property type="evidence" value="ECO:0007669"/>
    <property type="project" value="UniProtKB-SubCell"/>
</dbReference>
<dbReference type="GO" id="GO:0032977">
    <property type="term" value="F:membrane insertase activity"/>
    <property type="evidence" value="ECO:0007669"/>
    <property type="project" value="InterPro"/>
</dbReference>
<keyword evidence="4 7" id="KW-0472">Membrane</keyword>
<dbReference type="InterPro" id="IPR028055">
    <property type="entry name" value="YidC/Oxa/ALB_C"/>
</dbReference>
<comment type="similarity">
    <text evidence="5">Belongs to the OXA1/ALB3/YidC family.</text>
</comment>
<evidence type="ECO:0000256" key="7">
    <source>
        <dbReference type="SAM" id="Phobius"/>
    </source>
</evidence>
<evidence type="ECO:0000259" key="8">
    <source>
        <dbReference type="Pfam" id="PF02096"/>
    </source>
</evidence>
<proteinExistence type="inferred from homology"/>
<organism evidence="9 10">
    <name type="scientific">Porphyridium purpureum</name>
    <name type="common">Red alga</name>
    <name type="synonym">Porphyridium cruentum</name>
    <dbReference type="NCBI Taxonomy" id="35688"/>
    <lineage>
        <taxon>Eukaryota</taxon>
        <taxon>Rhodophyta</taxon>
        <taxon>Bangiophyceae</taxon>
        <taxon>Porphyridiales</taxon>
        <taxon>Porphyridiaceae</taxon>
        <taxon>Porphyridium</taxon>
    </lineage>
</organism>
<dbReference type="InterPro" id="IPR047196">
    <property type="entry name" value="YidC_ALB_C"/>
</dbReference>
<dbReference type="GO" id="GO:0051205">
    <property type="term" value="P:protein insertion into membrane"/>
    <property type="evidence" value="ECO:0007669"/>
    <property type="project" value="TreeGrafter"/>
</dbReference>
<keyword evidence="2 5" id="KW-0812">Transmembrane</keyword>
<evidence type="ECO:0000256" key="5">
    <source>
        <dbReference type="RuleBase" id="RU003945"/>
    </source>
</evidence>
<dbReference type="PANTHER" id="PTHR12428:SF14">
    <property type="entry name" value="ALBINO3-LIKE PROTEIN 1, CHLOROPLASTIC"/>
    <property type="match status" value="1"/>
</dbReference>
<evidence type="ECO:0000256" key="4">
    <source>
        <dbReference type="ARBA" id="ARBA00023136"/>
    </source>
</evidence>
<comment type="subcellular location">
    <subcellularLocation>
        <location evidence="1 5">Membrane</location>
        <topology evidence="1 5">Multi-pass membrane protein</topology>
    </subcellularLocation>
</comment>
<keyword evidence="10" id="KW-1185">Reference proteome</keyword>
<dbReference type="OrthoDB" id="2148490at2759"/>
<dbReference type="CDD" id="cd20070">
    <property type="entry name" value="5TM_YidC_Alb3"/>
    <property type="match status" value="1"/>
</dbReference>
<dbReference type="Pfam" id="PF02096">
    <property type="entry name" value="60KD_IMP"/>
    <property type="match status" value="1"/>
</dbReference>
<dbReference type="AlphaFoldDB" id="A0A5J4YX64"/>
<evidence type="ECO:0000256" key="2">
    <source>
        <dbReference type="ARBA" id="ARBA00022692"/>
    </source>
</evidence>
<dbReference type="PANTHER" id="PTHR12428">
    <property type="entry name" value="OXA1"/>
    <property type="match status" value="1"/>
</dbReference>
<dbReference type="InterPro" id="IPR001708">
    <property type="entry name" value="YidC/ALB3/OXA1/COX18"/>
</dbReference>
<dbReference type="Proteomes" id="UP000324585">
    <property type="component" value="Unassembled WGS sequence"/>
</dbReference>